<evidence type="ECO:0000313" key="2">
    <source>
        <dbReference type="Proteomes" id="UP001186974"/>
    </source>
</evidence>
<keyword evidence="2" id="KW-1185">Reference proteome</keyword>
<reference evidence="1" key="1">
    <citation type="submission" date="2024-09" db="EMBL/GenBank/DDBJ databases">
        <title>Black Yeasts Isolated from many extreme environments.</title>
        <authorList>
            <person name="Coleine C."/>
            <person name="Stajich J.E."/>
            <person name="Selbmann L."/>
        </authorList>
    </citation>
    <scope>NUCLEOTIDE SEQUENCE</scope>
    <source>
        <strain evidence="1">CCFEE 5737</strain>
    </source>
</reference>
<sequence>TSRLEDYGTGVLLSLPGHGPGGRAVSLYGIWMGELGGLEGRGFSGLWRER</sequence>
<evidence type="ECO:0000313" key="1">
    <source>
        <dbReference type="EMBL" id="KAK3067358.1"/>
    </source>
</evidence>
<comment type="caution">
    <text evidence="1">The sequence shown here is derived from an EMBL/GenBank/DDBJ whole genome shotgun (WGS) entry which is preliminary data.</text>
</comment>
<dbReference type="Proteomes" id="UP001186974">
    <property type="component" value="Unassembled WGS sequence"/>
</dbReference>
<proteinExistence type="predicted"/>
<name>A0ACC3DF55_9PEZI</name>
<dbReference type="EMBL" id="JAWDJW010005543">
    <property type="protein sequence ID" value="KAK3067358.1"/>
    <property type="molecule type" value="Genomic_DNA"/>
</dbReference>
<gene>
    <name evidence="1" type="ORF">LTS18_001161</name>
</gene>
<feature type="non-terminal residue" evidence="1">
    <location>
        <position position="1"/>
    </location>
</feature>
<organism evidence="1 2">
    <name type="scientific">Coniosporium uncinatum</name>
    <dbReference type="NCBI Taxonomy" id="93489"/>
    <lineage>
        <taxon>Eukaryota</taxon>
        <taxon>Fungi</taxon>
        <taxon>Dikarya</taxon>
        <taxon>Ascomycota</taxon>
        <taxon>Pezizomycotina</taxon>
        <taxon>Dothideomycetes</taxon>
        <taxon>Dothideomycetes incertae sedis</taxon>
        <taxon>Coniosporium</taxon>
    </lineage>
</organism>
<protein>
    <submittedName>
        <fullName evidence="1">Uncharacterized protein</fullName>
    </submittedName>
</protein>
<accession>A0ACC3DF55</accession>